<reference evidence="7" key="1">
    <citation type="submission" date="2007-07" db="EMBL/GenBank/DDBJ databases">
        <title>PCAP assembly of the Caenorhabditis remanei genome.</title>
        <authorList>
            <consortium name="The Caenorhabditis remanei Sequencing Consortium"/>
            <person name="Wilson R.K."/>
        </authorList>
    </citation>
    <scope>NUCLEOTIDE SEQUENCE [LARGE SCALE GENOMIC DNA]</scope>
    <source>
        <strain evidence="7">PB4641</strain>
    </source>
</reference>
<feature type="transmembrane region" description="Helical" evidence="5">
    <location>
        <begin position="314"/>
        <end position="337"/>
    </location>
</feature>
<evidence type="ECO:0000313" key="8">
    <source>
        <dbReference type="Proteomes" id="UP000008281"/>
    </source>
</evidence>
<feature type="transmembrane region" description="Helical" evidence="5">
    <location>
        <begin position="118"/>
        <end position="137"/>
    </location>
</feature>
<keyword evidence="2 5" id="KW-0812">Transmembrane</keyword>
<keyword evidence="3 5" id="KW-1133">Transmembrane helix</keyword>
<sequence length="368" mass="42698">MDYFDETYPEDIRDFLNSLLKKALGWARVASTVQIITSCIGCFLNVFHVFILFRKELRSHATNILIIGIAISDFVYLLYYVDGAAWDWLKSGVPQECIPPDSLIHQIWTWVLFIFKDALRRVSSWLGVFLALIRYLVIKFGTKTWIKVLMKPETSWKLFFSTFFFSLVVTMINQGRYTIMEYKKGWKPDESCAMFPPNTTYPYFERVQNPILDNYHLKISQKFLLIDGFLKITPPIFYPFLAVGLILQLMKARDGRRILMRKDEEHEMLHITRLIICMTIAYFLAETPVGISYFCLSVLIGDEHGYGLQFLVNYITIILNTFLVIHSSIHCFFCFFLSSEYRKTIGSLFGCTTSRNGVGSSRNLSTSS</sequence>
<feature type="transmembrane region" description="Helical" evidence="5">
    <location>
        <begin position="271"/>
        <end position="294"/>
    </location>
</feature>
<proteinExistence type="predicted"/>
<evidence type="ECO:0000256" key="1">
    <source>
        <dbReference type="ARBA" id="ARBA00004370"/>
    </source>
</evidence>
<dbReference type="PANTHER" id="PTHR22751">
    <property type="entry name" value="G-PROTEIN COUPLED RECEPTOR-RELATED"/>
    <property type="match status" value="1"/>
</dbReference>
<evidence type="ECO:0000256" key="5">
    <source>
        <dbReference type="SAM" id="Phobius"/>
    </source>
</evidence>
<evidence type="ECO:0000256" key="2">
    <source>
        <dbReference type="ARBA" id="ARBA00022692"/>
    </source>
</evidence>
<dbReference type="InterPro" id="IPR017452">
    <property type="entry name" value="GPCR_Rhodpsn_7TM"/>
</dbReference>
<feature type="transmembrane region" description="Helical" evidence="5">
    <location>
        <begin position="232"/>
        <end position="250"/>
    </location>
</feature>
<dbReference type="PANTHER" id="PTHR22751:SF42">
    <property type="entry name" value="G-PROTEIN COUPLED RECEPTORS FAMILY 1 PROFILE DOMAIN-CONTAINING PROTEIN-RELATED"/>
    <property type="match status" value="1"/>
</dbReference>
<dbReference type="Gene3D" id="1.20.1070.10">
    <property type="entry name" value="Rhodopsin 7-helix transmembrane proteins"/>
    <property type="match status" value="1"/>
</dbReference>
<dbReference type="PROSITE" id="PS50262">
    <property type="entry name" value="G_PROTEIN_RECEP_F1_2"/>
    <property type="match status" value="1"/>
</dbReference>
<evidence type="ECO:0000259" key="6">
    <source>
        <dbReference type="PROSITE" id="PS50262"/>
    </source>
</evidence>
<dbReference type="InterPro" id="IPR019427">
    <property type="entry name" value="7TM_GPCR_serpentine_rcpt_Srw"/>
</dbReference>
<comment type="subcellular location">
    <subcellularLocation>
        <location evidence="1">Membrane</location>
    </subcellularLocation>
</comment>
<dbReference type="STRING" id="31234.E3MEU9"/>
<dbReference type="HOGENOM" id="CLU_043715_0_1_1"/>
<protein>
    <submittedName>
        <fullName evidence="7">CRE-SRW-84 protein</fullName>
    </submittedName>
</protein>
<evidence type="ECO:0000256" key="3">
    <source>
        <dbReference type="ARBA" id="ARBA00022989"/>
    </source>
</evidence>
<feature type="transmembrane region" description="Helical" evidence="5">
    <location>
        <begin position="26"/>
        <end position="52"/>
    </location>
</feature>
<dbReference type="AlphaFoldDB" id="E3MEU9"/>
<dbReference type="GO" id="GO:0008528">
    <property type="term" value="F:G protein-coupled peptide receptor activity"/>
    <property type="evidence" value="ECO:0007669"/>
    <property type="project" value="InterPro"/>
</dbReference>
<dbReference type="OrthoDB" id="5864054at2759"/>
<dbReference type="OMA" id="SIHCFFC"/>
<dbReference type="Proteomes" id="UP000008281">
    <property type="component" value="Unassembled WGS sequence"/>
</dbReference>
<evidence type="ECO:0000256" key="4">
    <source>
        <dbReference type="ARBA" id="ARBA00023136"/>
    </source>
</evidence>
<keyword evidence="8" id="KW-1185">Reference proteome</keyword>
<keyword evidence="4 5" id="KW-0472">Membrane</keyword>
<dbReference type="SUPFAM" id="SSF81321">
    <property type="entry name" value="Family A G protein-coupled receptor-like"/>
    <property type="match status" value="1"/>
</dbReference>
<dbReference type="Pfam" id="PF10324">
    <property type="entry name" value="7TM_GPCR_Srw"/>
    <property type="match status" value="1"/>
</dbReference>
<dbReference type="eggNOG" id="ENOG502THG7">
    <property type="taxonomic scope" value="Eukaryota"/>
</dbReference>
<organism evidence="8">
    <name type="scientific">Caenorhabditis remanei</name>
    <name type="common">Caenorhabditis vulgaris</name>
    <dbReference type="NCBI Taxonomy" id="31234"/>
    <lineage>
        <taxon>Eukaryota</taxon>
        <taxon>Metazoa</taxon>
        <taxon>Ecdysozoa</taxon>
        <taxon>Nematoda</taxon>
        <taxon>Chromadorea</taxon>
        <taxon>Rhabditida</taxon>
        <taxon>Rhabditina</taxon>
        <taxon>Rhabditomorpha</taxon>
        <taxon>Rhabditoidea</taxon>
        <taxon>Rhabditidae</taxon>
        <taxon>Peloderinae</taxon>
        <taxon>Caenorhabditis</taxon>
    </lineage>
</organism>
<name>E3MEU9_CAERE</name>
<evidence type="ECO:0000313" key="7">
    <source>
        <dbReference type="EMBL" id="EFP00802.1"/>
    </source>
</evidence>
<feature type="transmembrane region" description="Helical" evidence="5">
    <location>
        <begin position="158"/>
        <end position="179"/>
    </location>
</feature>
<dbReference type="EMBL" id="DS268440">
    <property type="protein sequence ID" value="EFP00802.1"/>
    <property type="molecule type" value="Genomic_DNA"/>
</dbReference>
<accession>E3MEU9</accession>
<feature type="transmembrane region" description="Helical" evidence="5">
    <location>
        <begin position="64"/>
        <end position="81"/>
    </location>
</feature>
<gene>
    <name evidence="7" type="primary">Cre-srw-84</name>
    <name evidence="7" type="ORF">CRE_21206</name>
</gene>
<feature type="domain" description="G-protein coupled receptors family 1 profile" evidence="6">
    <location>
        <begin position="44"/>
        <end position="334"/>
    </location>
</feature>
<dbReference type="GO" id="GO:0016020">
    <property type="term" value="C:membrane"/>
    <property type="evidence" value="ECO:0007669"/>
    <property type="project" value="UniProtKB-SubCell"/>
</dbReference>
<dbReference type="InParanoid" id="E3MEU9"/>